<comment type="caution">
    <text evidence="1">The sequence shown here is derived from an EMBL/GenBank/DDBJ whole genome shotgun (WGS) entry which is preliminary data.</text>
</comment>
<evidence type="ECO:0000313" key="1">
    <source>
        <dbReference type="EMBL" id="CAI8023594.1"/>
    </source>
</evidence>
<reference evidence="1" key="1">
    <citation type="submission" date="2023-03" db="EMBL/GenBank/DDBJ databases">
        <authorList>
            <person name="Steffen K."/>
            <person name="Cardenas P."/>
        </authorList>
    </citation>
    <scope>NUCLEOTIDE SEQUENCE</scope>
</reference>
<keyword evidence="2" id="KW-1185">Reference proteome</keyword>
<sequence length="40" mass="4557">MADIKGLQQRYGLTDAELGKKCEDEHLTAISRFISWDSVM</sequence>
<name>A0AA35S5I6_GEOBA</name>
<dbReference type="Proteomes" id="UP001174909">
    <property type="component" value="Unassembled WGS sequence"/>
</dbReference>
<protein>
    <submittedName>
        <fullName evidence="1">Uncharacterized protein</fullName>
    </submittedName>
</protein>
<dbReference type="AlphaFoldDB" id="A0AA35S5I6"/>
<gene>
    <name evidence="1" type="ORF">GBAR_LOCUS13766</name>
</gene>
<organism evidence="1 2">
    <name type="scientific">Geodia barretti</name>
    <name type="common">Barrett's horny sponge</name>
    <dbReference type="NCBI Taxonomy" id="519541"/>
    <lineage>
        <taxon>Eukaryota</taxon>
        <taxon>Metazoa</taxon>
        <taxon>Porifera</taxon>
        <taxon>Demospongiae</taxon>
        <taxon>Heteroscleromorpha</taxon>
        <taxon>Tetractinellida</taxon>
        <taxon>Astrophorina</taxon>
        <taxon>Geodiidae</taxon>
        <taxon>Geodia</taxon>
    </lineage>
</organism>
<evidence type="ECO:0000313" key="2">
    <source>
        <dbReference type="Proteomes" id="UP001174909"/>
    </source>
</evidence>
<proteinExistence type="predicted"/>
<dbReference type="EMBL" id="CASHTH010002016">
    <property type="protein sequence ID" value="CAI8023594.1"/>
    <property type="molecule type" value="Genomic_DNA"/>
</dbReference>
<accession>A0AA35S5I6</accession>